<sequence length="269" mass="30169">MTIYERTRQFALSTSHRKLFFYRNFGIGSLHRDGIVRPEIASLALKESSLAEDEIKKRLGSEYLHNGIPVPTLLSLGKAVAAVKTLTNDDPQLSFAKERRFVFTADDWVWAEGSTEDSISNIFGKPQSNETILDIVSPDRYLYSAFGVTDVLFDYPTGKVVFGSWIITCCLGQKTEKPPNFLVSPNIAGGLDIIEAIKLGLIPPKKKYTKRAELFKQISLNEAENIVNDVKLLESDKKYSKVLDLSDIPPSHPVFDNYLRGALMDISYN</sequence>
<dbReference type="AlphaFoldDB" id="A0A0G0BXM9"/>
<accession>A0A0G0BXM9</accession>
<name>A0A0G0BXM9_9BACT</name>
<protein>
    <submittedName>
        <fullName evidence="1">Uncharacterized protein</fullName>
    </submittedName>
</protein>
<evidence type="ECO:0000313" key="2">
    <source>
        <dbReference type="Proteomes" id="UP000034127"/>
    </source>
</evidence>
<organism evidence="1 2">
    <name type="scientific">Candidatus Roizmanbacteria bacterium GW2011_GWC2_35_12</name>
    <dbReference type="NCBI Taxonomy" id="1618485"/>
    <lineage>
        <taxon>Bacteria</taxon>
        <taxon>Candidatus Roizmaniibacteriota</taxon>
    </lineage>
</organism>
<gene>
    <name evidence="1" type="ORF">UR63_C0001G0031</name>
</gene>
<dbReference type="EMBL" id="LBPX01000001">
    <property type="protein sequence ID" value="KKP68581.1"/>
    <property type="molecule type" value="Genomic_DNA"/>
</dbReference>
<reference evidence="1 2" key="1">
    <citation type="journal article" date="2015" name="Nature">
        <title>rRNA introns, odd ribosomes, and small enigmatic genomes across a large radiation of phyla.</title>
        <authorList>
            <person name="Brown C.T."/>
            <person name="Hug L.A."/>
            <person name="Thomas B.C."/>
            <person name="Sharon I."/>
            <person name="Castelle C.J."/>
            <person name="Singh A."/>
            <person name="Wilkins M.J."/>
            <person name="Williams K.H."/>
            <person name="Banfield J.F."/>
        </authorList>
    </citation>
    <scope>NUCLEOTIDE SEQUENCE [LARGE SCALE GENOMIC DNA]</scope>
</reference>
<evidence type="ECO:0000313" key="1">
    <source>
        <dbReference type="EMBL" id="KKP68581.1"/>
    </source>
</evidence>
<proteinExistence type="predicted"/>
<comment type="caution">
    <text evidence="1">The sequence shown here is derived from an EMBL/GenBank/DDBJ whole genome shotgun (WGS) entry which is preliminary data.</text>
</comment>
<dbReference type="Proteomes" id="UP000034127">
    <property type="component" value="Unassembled WGS sequence"/>
</dbReference>